<dbReference type="Pfam" id="PF00810">
    <property type="entry name" value="ER_lumen_recept"/>
    <property type="match status" value="1"/>
</dbReference>
<dbReference type="HOGENOM" id="CLU_348500_0_0_1"/>
<evidence type="ECO:0000256" key="9">
    <source>
        <dbReference type="ARBA" id="ARBA00023136"/>
    </source>
</evidence>
<dbReference type="PANTHER" id="PTHR36091">
    <property type="entry name" value="ALTERED INHERITANCE OF MITOCHONDRIA PROTEIN 9, MITOCHONDRIAL"/>
    <property type="match status" value="1"/>
</dbReference>
<dbReference type="GO" id="GO:0046923">
    <property type="term" value="F:ER retention sequence binding"/>
    <property type="evidence" value="ECO:0007669"/>
    <property type="project" value="InterPro"/>
</dbReference>
<feature type="transmembrane region" description="Helical" evidence="11">
    <location>
        <begin position="178"/>
        <end position="199"/>
    </location>
</feature>
<evidence type="ECO:0000256" key="4">
    <source>
        <dbReference type="ARBA" id="ARBA00022692"/>
    </source>
</evidence>
<dbReference type="PANTHER" id="PTHR36091:SF2">
    <property type="entry name" value="AMINOGLYCOSIDE PHOSPHOTRANSFERASE DOMAIN-CONTAINING PROTEIN"/>
    <property type="match status" value="1"/>
</dbReference>
<dbReference type="InterPro" id="IPR051035">
    <property type="entry name" value="Mito_inheritance_9"/>
</dbReference>
<name>A0A067MVH4_BOTB1</name>
<keyword evidence="4 11" id="KW-0812">Transmembrane</keyword>
<accession>A0A067MVH4</accession>
<dbReference type="InterPro" id="IPR000133">
    <property type="entry name" value="ER_ret_rcpt"/>
</dbReference>
<keyword evidence="5" id="KW-0256">Endoplasmic reticulum</keyword>
<keyword evidence="6" id="KW-0931">ER-Golgi transport</keyword>
<sequence length="809" mass="91259">MLDIVALIGRWLGQGVHVCPYQITGDLALVLSNIILFLRTIIYGVEDVSLVSQILQLAVFASRYPELYFPSSTIGNSTFMNLLVLDGAAITLLTIMYFKIQSIQSTQPFDRIGAARSSLYALCTISGSAWLAWYTIRSVADDPIVDTLRVFSMYLAIISMIPQYLVTYRTEEYRASHLLVYLVFLAVSRSFHALHWALWVKFRSTGVAEKQVPKPARFVLGIDDCRAICNIVVTKVNIVTALAITPRLCQRRIRTPLNTMFNFSARSLPVFLKRAGHVCAHHCSTIALSLSYSTVLSRHISSEEHAISAESQHEDFFKYTSGRWLNSAAEPQNFAARYRRFNVAALKEAAALAGGADSVVDMKKLTDLIARLPTPHAGPAHLVTASEVATMEYARSRMGIPVRRVLAWSSDSTSTPVEAEYIIMEKAEGIELDEWVKIEKKMMIHISGGYGSIYYCSDIKGMPTSDLYVEGRREPEFAIGPSVALGFWDDEKLHMKLDRGPWPDPLAYMLAVANREKKWIKEYAIPHPNPTVFDPQPELQQHEAHISLLDRYTAVAPYLVPSDPTLTRPALWHRDIHFGNIFLSKDALAEGRVTISSVIDWQHTSIIPLYLQARVPRFIRYYRPTVLPTGLQSVPLPDNFGALSEEEQRVATIDTEEANRHKLYEASSASLNPEYYQTFSFELQQLIVPLIRSSHSTWYGGFIPLRDLLRLVDNWDLLIKSGAPCPIQFSDAERERHKSEAQAWQDKEDVQEVFQARIGVHDDGWVSTEAYDAALAANEEYKRELAADIVDPGEREDFVSMWPYKPSSL</sequence>
<evidence type="ECO:0000313" key="13">
    <source>
        <dbReference type="Proteomes" id="UP000027195"/>
    </source>
</evidence>
<comment type="similarity">
    <text evidence="2">Belongs to the ERD2 family.</text>
</comment>
<keyword evidence="3" id="KW-0813">Transport</keyword>
<reference evidence="13" key="1">
    <citation type="journal article" date="2014" name="Proc. Natl. Acad. Sci. U.S.A.">
        <title>Extensive sampling of basidiomycete genomes demonstrates inadequacy of the white-rot/brown-rot paradigm for wood decay fungi.</title>
        <authorList>
            <person name="Riley R."/>
            <person name="Salamov A.A."/>
            <person name="Brown D.W."/>
            <person name="Nagy L.G."/>
            <person name="Floudas D."/>
            <person name="Held B.W."/>
            <person name="Levasseur A."/>
            <person name="Lombard V."/>
            <person name="Morin E."/>
            <person name="Otillar R."/>
            <person name="Lindquist E.A."/>
            <person name="Sun H."/>
            <person name="LaButti K.M."/>
            <person name="Schmutz J."/>
            <person name="Jabbour D."/>
            <person name="Luo H."/>
            <person name="Baker S.E."/>
            <person name="Pisabarro A.G."/>
            <person name="Walton J.D."/>
            <person name="Blanchette R.A."/>
            <person name="Henrissat B."/>
            <person name="Martin F."/>
            <person name="Cullen D."/>
            <person name="Hibbett D.S."/>
            <person name="Grigoriev I.V."/>
        </authorList>
    </citation>
    <scope>NUCLEOTIDE SEQUENCE [LARGE SCALE GENOMIC DNA]</scope>
    <source>
        <strain evidence="13">FD-172 SS1</strain>
    </source>
</reference>
<evidence type="ECO:0000256" key="5">
    <source>
        <dbReference type="ARBA" id="ARBA00022824"/>
    </source>
</evidence>
<feature type="transmembrane region" description="Helical" evidence="11">
    <location>
        <begin position="119"/>
        <end position="136"/>
    </location>
</feature>
<keyword evidence="8 11" id="KW-1133">Transmembrane helix</keyword>
<keyword evidence="7" id="KW-0653">Protein transport</keyword>
<dbReference type="GO" id="GO:0006621">
    <property type="term" value="P:protein retention in ER lumen"/>
    <property type="evidence" value="ECO:0007669"/>
    <property type="project" value="InterPro"/>
</dbReference>
<keyword evidence="13" id="KW-1185">Reference proteome</keyword>
<protein>
    <submittedName>
        <fullName evidence="12">Uncharacterized protein</fullName>
    </submittedName>
</protein>
<dbReference type="GO" id="GO:0005739">
    <property type="term" value="C:mitochondrion"/>
    <property type="evidence" value="ECO:0007669"/>
    <property type="project" value="TreeGrafter"/>
</dbReference>
<comment type="subcellular location">
    <subcellularLocation>
        <location evidence="1">Endoplasmic reticulum membrane</location>
        <topology evidence="1">Multi-pass membrane protein</topology>
    </subcellularLocation>
</comment>
<dbReference type="AlphaFoldDB" id="A0A067MVH4"/>
<evidence type="ECO:0000256" key="7">
    <source>
        <dbReference type="ARBA" id="ARBA00022927"/>
    </source>
</evidence>
<feature type="transmembrane region" description="Helical" evidence="11">
    <location>
        <begin position="79"/>
        <end position="98"/>
    </location>
</feature>
<organism evidence="12 13">
    <name type="scientific">Botryobasidium botryosum (strain FD-172 SS1)</name>
    <dbReference type="NCBI Taxonomy" id="930990"/>
    <lineage>
        <taxon>Eukaryota</taxon>
        <taxon>Fungi</taxon>
        <taxon>Dikarya</taxon>
        <taxon>Basidiomycota</taxon>
        <taxon>Agaricomycotina</taxon>
        <taxon>Agaricomycetes</taxon>
        <taxon>Cantharellales</taxon>
        <taxon>Botryobasidiaceae</taxon>
        <taxon>Botryobasidium</taxon>
    </lineage>
</organism>
<evidence type="ECO:0000256" key="10">
    <source>
        <dbReference type="ARBA" id="ARBA00023170"/>
    </source>
</evidence>
<evidence type="ECO:0000256" key="6">
    <source>
        <dbReference type="ARBA" id="ARBA00022892"/>
    </source>
</evidence>
<dbReference type="GO" id="GO:0015031">
    <property type="term" value="P:protein transport"/>
    <property type="evidence" value="ECO:0007669"/>
    <property type="project" value="UniProtKB-KW"/>
</dbReference>
<evidence type="ECO:0000256" key="8">
    <source>
        <dbReference type="ARBA" id="ARBA00022989"/>
    </source>
</evidence>
<proteinExistence type="inferred from homology"/>
<evidence type="ECO:0000256" key="2">
    <source>
        <dbReference type="ARBA" id="ARBA00010120"/>
    </source>
</evidence>
<dbReference type="EMBL" id="KL198030">
    <property type="protein sequence ID" value="KDQ15832.1"/>
    <property type="molecule type" value="Genomic_DNA"/>
</dbReference>
<feature type="transmembrane region" description="Helical" evidence="11">
    <location>
        <begin position="148"/>
        <end position="166"/>
    </location>
</feature>
<evidence type="ECO:0000256" key="11">
    <source>
        <dbReference type="SAM" id="Phobius"/>
    </source>
</evidence>
<keyword evidence="9 11" id="KW-0472">Membrane</keyword>
<gene>
    <name evidence="12" type="ORF">BOTBODRAFT_144879</name>
</gene>
<evidence type="ECO:0000313" key="12">
    <source>
        <dbReference type="EMBL" id="KDQ15832.1"/>
    </source>
</evidence>
<dbReference type="GO" id="GO:0016192">
    <property type="term" value="P:vesicle-mediated transport"/>
    <property type="evidence" value="ECO:0007669"/>
    <property type="project" value="UniProtKB-KW"/>
</dbReference>
<evidence type="ECO:0000256" key="3">
    <source>
        <dbReference type="ARBA" id="ARBA00022448"/>
    </source>
</evidence>
<dbReference type="GO" id="GO:0005789">
    <property type="term" value="C:endoplasmic reticulum membrane"/>
    <property type="evidence" value="ECO:0007669"/>
    <property type="project" value="UniProtKB-SubCell"/>
</dbReference>
<dbReference type="SUPFAM" id="SSF56112">
    <property type="entry name" value="Protein kinase-like (PK-like)"/>
    <property type="match status" value="1"/>
</dbReference>
<evidence type="ECO:0000256" key="1">
    <source>
        <dbReference type="ARBA" id="ARBA00004477"/>
    </source>
</evidence>
<dbReference type="InParanoid" id="A0A067MVH4"/>
<dbReference type="STRING" id="930990.A0A067MVH4"/>
<dbReference type="InterPro" id="IPR011009">
    <property type="entry name" value="Kinase-like_dom_sf"/>
</dbReference>
<dbReference type="Proteomes" id="UP000027195">
    <property type="component" value="Unassembled WGS sequence"/>
</dbReference>
<dbReference type="OrthoDB" id="2968323at2759"/>
<keyword evidence="10" id="KW-0675">Receptor</keyword>